<gene>
    <name evidence="1" type="ORF">SDC9_163693</name>
</gene>
<dbReference type="AlphaFoldDB" id="A0A645FWP4"/>
<proteinExistence type="predicted"/>
<accession>A0A645FWP4</accession>
<protein>
    <submittedName>
        <fullName evidence="1">Uncharacterized protein</fullName>
    </submittedName>
</protein>
<dbReference type="EMBL" id="VSSQ01063297">
    <property type="protein sequence ID" value="MPN16354.1"/>
    <property type="molecule type" value="Genomic_DNA"/>
</dbReference>
<reference evidence="1" key="1">
    <citation type="submission" date="2019-08" db="EMBL/GenBank/DDBJ databases">
        <authorList>
            <person name="Kucharzyk K."/>
            <person name="Murdoch R.W."/>
            <person name="Higgins S."/>
            <person name="Loffler F."/>
        </authorList>
    </citation>
    <scope>NUCLEOTIDE SEQUENCE</scope>
</reference>
<name>A0A645FWP4_9ZZZZ</name>
<comment type="caution">
    <text evidence="1">The sequence shown here is derived from an EMBL/GenBank/DDBJ whole genome shotgun (WGS) entry which is preliminary data.</text>
</comment>
<organism evidence="1">
    <name type="scientific">bioreactor metagenome</name>
    <dbReference type="NCBI Taxonomy" id="1076179"/>
    <lineage>
        <taxon>unclassified sequences</taxon>
        <taxon>metagenomes</taxon>
        <taxon>ecological metagenomes</taxon>
    </lineage>
</organism>
<evidence type="ECO:0000313" key="1">
    <source>
        <dbReference type="EMBL" id="MPN16354.1"/>
    </source>
</evidence>
<sequence length="90" mass="9401">MDFASNVVSLPATFLAAPTSASPACRPSAVKLKPKEDPIPTSAAIAVVSSKMPIISPPAFPKIFVSFNCVIADVIDITIRGITIIFSNLT</sequence>